<dbReference type="GeneID" id="26735233"/>
<evidence type="ECO:0000313" key="2">
    <source>
        <dbReference type="EMBL" id="ALT68059.1"/>
    </source>
</evidence>
<sequence>MIEQKVIIHLKDEFSNDIGTLTVSSIDYRNDYGSFYQISDSMVLENIDLVDEADNLTPIQYYNKESSQFAHLMLLEETEYQVLFESDDINATYDVLYSLNKINKSHFKKFRFDLGNDNKFKLAGTLNFRSYVGKSFLDVKKGNLKSIPIPIEVRSKKIDYFNQYSAMIADLSQHALSLIFEVNSPLYQEFELTDSEKLTYYEDFMFLEYLFRQDNLPSVFEYLSKNLHSQLINHDESIPISLANNLNSSSLNNIVSRPNKLFKIDSPIKMAEKLNGYLPYTINQTKHEDSIDTPENQFLKYFLKMLQNLVQKLLFSSKKGYIQDKLKYFNEEVSYYLSYKFFNQISTMEYVPFNSQVLQKKEGYRDIFQYFLMLEFSFRLSWDELNNKFKGFEKRLSELYEYWCYFEILKVLNDLSITKINFEDVFEVNKTNWKVNVIKGKRSSKKFKLNVRGHEVNIELFYNLTFSDKSDYRSYSLAFKPDYTLLITTPVKQHFIHFDAKYRSELEIIDFYEKIGEKSNSEIEKEIDKRDALEEKEYVFKDADIYKMHTYKDSILLSSGAYVLYPGTKSQYFLQEDLVIPSVGAFSLTPGNTEIEEDNLTKFIKIVIETLLFQDGLIIKEWVSSN</sequence>
<dbReference type="Pfam" id="PF09823">
    <property type="entry name" value="DUF2357"/>
    <property type="match status" value="1"/>
</dbReference>
<dbReference type="Pfam" id="PF04411">
    <property type="entry name" value="PDDEXK_7"/>
    <property type="match status" value="1"/>
</dbReference>
<dbReference type="Proteomes" id="UP000067738">
    <property type="component" value="Chromosome"/>
</dbReference>
<organism evidence="2 3">
    <name type="scientific">Methanobrevibacter millerae</name>
    <dbReference type="NCBI Taxonomy" id="230361"/>
    <lineage>
        <taxon>Archaea</taxon>
        <taxon>Methanobacteriati</taxon>
        <taxon>Methanobacteriota</taxon>
        <taxon>Methanomada group</taxon>
        <taxon>Methanobacteria</taxon>
        <taxon>Methanobacteriales</taxon>
        <taxon>Methanobacteriaceae</taxon>
        <taxon>Methanobrevibacter</taxon>
    </lineage>
</organism>
<dbReference type="InterPro" id="IPR007505">
    <property type="entry name" value="PDDEXK_7"/>
</dbReference>
<dbReference type="AlphaFoldDB" id="A0A0U3CE00"/>
<dbReference type="KEGG" id="mmil:sm9_0257"/>
<reference evidence="2 3" key="1">
    <citation type="submission" date="2015-04" db="EMBL/GenBank/DDBJ databases">
        <title>The complete genome sequence of the rumen methanogen Methanobrevibacter millerae SM9.</title>
        <authorList>
            <person name="Leahy S.C."/>
            <person name="Kelly W.J."/>
            <person name="Pacheco D.M."/>
            <person name="Li D."/>
            <person name="Altermann E."/>
            <person name="Attwood G.T."/>
        </authorList>
    </citation>
    <scope>NUCLEOTIDE SEQUENCE [LARGE SCALE GENOMIC DNA]</scope>
    <source>
        <strain evidence="2 3">SM9</strain>
    </source>
</reference>
<gene>
    <name evidence="2" type="ORF">sm9_0257</name>
</gene>
<dbReference type="EMBL" id="CP011266">
    <property type="protein sequence ID" value="ALT68059.1"/>
    <property type="molecule type" value="Genomic_DNA"/>
</dbReference>
<dbReference type="OrthoDB" id="67718at2157"/>
<accession>A0A0U3CE00</accession>
<keyword evidence="3" id="KW-1185">Reference proteome</keyword>
<proteinExistence type="predicted"/>
<dbReference type="RefSeq" id="WP_058738412.1">
    <property type="nucleotide sequence ID" value="NZ_CP011266.1"/>
</dbReference>
<evidence type="ECO:0000259" key="1">
    <source>
        <dbReference type="Pfam" id="PF09823"/>
    </source>
</evidence>
<feature type="domain" description="DUF2357" evidence="1">
    <location>
        <begin position="124"/>
        <end position="371"/>
    </location>
</feature>
<protein>
    <recommendedName>
        <fullName evidence="1">DUF2357 domain-containing protein</fullName>
    </recommendedName>
</protein>
<name>A0A0U3CE00_9EURY</name>
<dbReference type="PATRIC" id="fig|230361.4.peg.270"/>
<dbReference type="InterPro" id="IPR018633">
    <property type="entry name" value="DUF2357"/>
</dbReference>
<evidence type="ECO:0000313" key="3">
    <source>
        <dbReference type="Proteomes" id="UP000067738"/>
    </source>
</evidence>